<evidence type="ECO:0000259" key="2">
    <source>
        <dbReference type="Pfam" id="PF01408"/>
    </source>
</evidence>
<dbReference type="InterPro" id="IPR000683">
    <property type="entry name" value="Gfo/Idh/MocA-like_OxRdtase_N"/>
</dbReference>
<reference evidence="4 5" key="1">
    <citation type="submission" date="2018-10" db="EMBL/GenBank/DDBJ databases">
        <title>Genomic Encyclopedia of Archaeal and Bacterial Type Strains, Phase II (KMG-II): from individual species to whole genera.</title>
        <authorList>
            <person name="Goeker M."/>
        </authorList>
    </citation>
    <scope>NUCLEOTIDE SEQUENCE [LARGE SCALE GENOMIC DNA]</scope>
    <source>
        <strain evidence="4 5">RP-AC37</strain>
    </source>
</reference>
<dbReference type="Pfam" id="PF22725">
    <property type="entry name" value="GFO_IDH_MocA_C3"/>
    <property type="match status" value="1"/>
</dbReference>
<dbReference type="GO" id="GO:0000166">
    <property type="term" value="F:nucleotide binding"/>
    <property type="evidence" value="ECO:0007669"/>
    <property type="project" value="InterPro"/>
</dbReference>
<accession>A0A420XMS5</accession>
<dbReference type="InterPro" id="IPR036291">
    <property type="entry name" value="NAD(P)-bd_dom_sf"/>
</dbReference>
<dbReference type="RefSeq" id="WP_121194108.1">
    <property type="nucleotide sequence ID" value="NZ_RBWV01000013.1"/>
</dbReference>
<evidence type="ECO:0000259" key="3">
    <source>
        <dbReference type="Pfam" id="PF22725"/>
    </source>
</evidence>
<dbReference type="PANTHER" id="PTHR43818:SF11">
    <property type="entry name" value="BCDNA.GH03377"/>
    <property type="match status" value="1"/>
</dbReference>
<dbReference type="AlphaFoldDB" id="A0A420XMS5"/>
<dbReference type="OrthoDB" id="3815872at2"/>
<comment type="caution">
    <text evidence="4">The sequence shown here is derived from an EMBL/GenBank/DDBJ whole genome shotgun (WGS) entry which is preliminary data.</text>
</comment>
<dbReference type="SUPFAM" id="SSF55347">
    <property type="entry name" value="Glyceraldehyde-3-phosphate dehydrogenase-like, C-terminal domain"/>
    <property type="match status" value="1"/>
</dbReference>
<dbReference type="Gene3D" id="3.30.360.10">
    <property type="entry name" value="Dihydrodipicolinate Reductase, domain 2"/>
    <property type="match status" value="1"/>
</dbReference>
<feature type="domain" description="Gfo/Idh/MocA-like oxidoreductase N-terminal" evidence="2">
    <location>
        <begin position="3"/>
        <end position="118"/>
    </location>
</feature>
<dbReference type="Gene3D" id="3.40.50.720">
    <property type="entry name" value="NAD(P)-binding Rossmann-like Domain"/>
    <property type="match status" value="1"/>
</dbReference>
<feature type="domain" description="GFO/IDH/MocA-like oxidoreductase" evidence="3">
    <location>
        <begin position="143"/>
        <end position="237"/>
    </location>
</feature>
<proteinExistence type="predicted"/>
<organism evidence="4 5">
    <name type="scientific">Motilibacter peucedani</name>
    <dbReference type="NCBI Taxonomy" id="598650"/>
    <lineage>
        <taxon>Bacteria</taxon>
        <taxon>Bacillati</taxon>
        <taxon>Actinomycetota</taxon>
        <taxon>Actinomycetes</taxon>
        <taxon>Motilibacterales</taxon>
        <taxon>Motilibacteraceae</taxon>
        <taxon>Motilibacter</taxon>
    </lineage>
</organism>
<gene>
    <name evidence="4" type="ORF">CLV35_2831</name>
</gene>
<dbReference type="EMBL" id="RBWV01000013">
    <property type="protein sequence ID" value="RKS72584.1"/>
    <property type="molecule type" value="Genomic_DNA"/>
</dbReference>
<evidence type="ECO:0000313" key="4">
    <source>
        <dbReference type="EMBL" id="RKS72584.1"/>
    </source>
</evidence>
<dbReference type="SUPFAM" id="SSF51735">
    <property type="entry name" value="NAD(P)-binding Rossmann-fold domains"/>
    <property type="match status" value="1"/>
</dbReference>
<dbReference type="Proteomes" id="UP000281955">
    <property type="component" value="Unassembled WGS sequence"/>
</dbReference>
<dbReference type="InterPro" id="IPR050463">
    <property type="entry name" value="Gfo/Idh/MocA_oxidrdct_glycsds"/>
</dbReference>
<protein>
    <submittedName>
        <fullName evidence="4">Putative dehydrogenase</fullName>
    </submittedName>
</protein>
<dbReference type="InterPro" id="IPR055170">
    <property type="entry name" value="GFO_IDH_MocA-like_dom"/>
</dbReference>
<evidence type="ECO:0000256" key="1">
    <source>
        <dbReference type="ARBA" id="ARBA00023002"/>
    </source>
</evidence>
<evidence type="ECO:0000313" key="5">
    <source>
        <dbReference type="Proteomes" id="UP000281955"/>
    </source>
</evidence>
<keyword evidence="5" id="KW-1185">Reference proteome</keyword>
<name>A0A420XMS5_9ACTN</name>
<dbReference type="PANTHER" id="PTHR43818">
    <property type="entry name" value="BCDNA.GH03377"/>
    <property type="match status" value="1"/>
</dbReference>
<sequence>MTLRFGLVGTGQWARRTHGASLAAHLGAELAGVWGRDPGRAAALAEELGAPAYADADALFDAVDAVSFAVPPDVQAELAVRAAERGCHLLLDKPVAIRAELGTALAAAVARAGVSTVVFFTRRFVPETERWIARLSATGGWTGAHAEWVASLPPELAAQSPWRREQGALWDIGPHVLSLLLPVLGPVSSVAAYAGPGDTTHLALRHAGGASSTATVTLTAPPEAVGQELRFYGSAGRETAPAVRFDAAECHAHAVDALLAAVGGVPSELDLGFGLAVGAVLTSAARSRSTGGAEVRLG</sequence>
<dbReference type="Pfam" id="PF01408">
    <property type="entry name" value="GFO_IDH_MocA"/>
    <property type="match status" value="1"/>
</dbReference>
<dbReference type="GO" id="GO:0016491">
    <property type="term" value="F:oxidoreductase activity"/>
    <property type="evidence" value="ECO:0007669"/>
    <property type="project" value="UniProtKB-KW"/>
</dbReference>
<dbReference type="InParanoid" id="A0A420XMS5"/>
<keyword evidence="1" id="KW-0560">Oxidoreductase</keyword>